<comment type="caution">
    <text evidence="4">The sequence shown here is derived from an EMBL/GenBank/DDBJ whole genome shotgun (WGS) entry which is preliminary data.</text>
</comment>
<sequence>MGNLVAAIAPESALSTVLYPPSSTFEPERDMPDLSGIIAVVTGGNSGIGYHTVEHLLLKNARVYLAARPGAKSTAAVRKLEAETGRAPVFLELDLADLTSVRRAATTFLAQESRLDVLFNNAGVMAPPVELLTAQNHDLPFGTNVIGHYFLTQLLLPALAASSAVSGLPARIIYISSATHLIAPSGGIAFASLKGGPERDAWLTTQNSWVVPWRLYGQSKLANIVVSNHFAKTHSDILVSCALHPGCINTPLKRHTSLANQLVWDLLLYPASIGAVTQLWAGTTASPAQITGQYLIPWARIGRAAPIAANAAVEARLIAYLQEQIVGF</sequence>
<dbReference type="SUPFAM" id="SSF51735">
    <property type="entry name" value="NAD(P)-binding Rossmann-fold domains"/>
    <property type="match status" value="1"/>
</dbReference>
<gene>
    <name evidence="4" type="ORF">GGX14DRAFT_427688</name>
</gene>
<evidence type="ECO:0000313" key="4">
    <source>
        <dbReference type="EMBL" id="KAJ7223493.1"/>
    </source>
</evidence>
<proteinExistence type="inferred from homology"/>
<dbReference type="Pfam" id="PF00106">
    <property type="entry name" value="adh_short"/>
    <property type="match status" value="1"/>
</dbReference>
<reference evidence="4" key="1">
    <citation type="submission" date="2023-03" db="EMBL/GenBank/DDBJ databases">
        <title>Massive genome expansion in bonnet fungi (Mycena s.s.) driven by repeated elements and novel gene families across ecological guilds.</title>
        <authorList>
            <consortium name="Lawrence Berkeley National Laboratory"/>
            <person name="Harder C.B."/>
            <person name="Miyauchi S."/>
            <person name="Viragh M."/>
            <person name="Kuo A."/>
            <person name="Thoen E."/>
            <person name="Andreopoulos B."/>
            <person name="Lu D."/>
            <person name="Skrede I."/>
            <person name="Drula E."/>
            <person name="Henrissat B."/>
            <person name="Morin E."/>
            <person name="Kohler A."/>
            <person name="Barry K."/>
            <person name="LaButti K."/>
            <person name="Morin E."/>
            <person name="Salamov A."/>
            <person name="Lipzen A."/>
            <person name="Mereny Z."/>
            <person name="Hegedus B."/>
            <person name="Baldrian P."/>
            <person name="Stursova M."/>
            <person name="Weitz H."/>
            <person name="Taylor A."/>
            <person name="Grigoriev I.V."/>
            <person name="Nagy L.G."/>
            <person name="Martin F."/>
            <person name="Kauserud H."/>
        </authorList>
    </citation>
    <scope>NUCLEOTIDE SEQUENCE</scope>
    <source>
        <strain evidence="4">9144</strain>
    </source>
</reference>
<dbReference type="InterPro" id="IPR036291">
    <property type="entry name" value="NAD(P)-bd_dom_sf"/>
</dbReference>
<dbReference type="PRINTS" id="PR00081">
    <property type="entry name" value="GDHRDH"/>
</dbReference>
<evidence type="ECO:0000256" key="2">
    <source>
        <dbReference type="ARBA" id="ARBA00022857"/>
    </source>
</evidence>
<dbReference type="AlphaFoldDB" id="A0AAD7E2F5"/>
<dbReference type="EMBL" id="JARJCW010000006">
    <property type="protein sequence ID" value="KAJ7223493.1"/>
    <property type="molecule type" value="Genomic_DNA"/>
</dbReference>
<dbReference type="Gene3D" id="3.40.50.720">
    <property type="entry name" value="NAD(P)-binding Rossmann-like Domain"/>
    <property type="match status" value="1"/>
</dbReference>
<dbReference type="PANTHER" id="PTHR24320">
    <property type="entry name" value="RETINOL DEHYDROGENASE"/>
    <property type="match status" value="1"/>
</dbReference>
<evidence type="ECO:0000313" key="5">
    <source>
        <dbReference type="Proteomes" id="UP001219525"/>
    </source>
</evidence>
<keyword evidence="5" id="KW-1185">Reference proteome</keyword>
<keyword evidence="2" id="KW-0521">NADP</keyword>
<keyword evidence="3" id="KW-0560">Oxidoreductase</keyword>
<name>A0AAD7E2F5_9AGAR</name>
<dbReference type="PANTHER" id="PTHR24320:SF282">
    <property type="entry name" value="WW DOMAIN-CONTAINING OXIDOREDUCTASE"/>
    <property type="match status" value="1"/>
</dbReference>
<evidence type="ECO:0000256" key="1">
    <source>
        <dbReference type="ARBA" id="ARBA00006484"/>
    </source>
</evidence>
<dbReference type="GO" id="GO:0016491">
    <property type="term" value="F:oxidoreductase activity"/>
    <property type="evidence" value="ECO:0007669"/>
    <property type="project" value="UniProtKB-KW"/>
</dbReference>
<protein>
    <submittedName>
        <fullName evidence="4">NAD(P)-binding protein</fullName>
    </submittedName>
</protein>
<dbReference type="InterPro" id="IPR002347">
    <property type="entry name" value="SDR_fam"/>
</dbReference>
<dbReference type="Proteomes" id="UP001219525">
    <property type="component" value="Unassembled WGS sequence"/>
</dbReference>
<comment type="similarity">
    <text evidence="1">Belongs to the short-chain dehydrogenases/reductases (SDR) family.</text>
</comment>
<accession>A0AAD7E2F5</accession>
<evidence type="ECO:0000256" key="3">
    <source>
        <dbReference type="ARBA" id="ARBA00023002"/>
    </source>
</evidence>
<organism evidence="4 5">
    <name type="scientific">Mycena pura</name>
    <dbReference type="NCBI Taxonomy" id="153505"/>
    <lineage>
        <taxon>Eukaryota</taxon>
        <taxon>Fungi</taxon>
        <taxon>Dikarya</taxon>
        <taxon>Basidiomycota</taxon>
        <taxon>Agaricomycotina</taxon>
        <taxon>Agaricomycetes</taxon>
        <taxon>Agaricomycetidae</taxon>
        <taxon>Agaricales</taxon>
        <taxon>Marasmiineae</taxon>
        <taxon>Mycenaceae</taxon>
        <taxon>Mycena</taxon>
    </lineage>
</organism>